<gene>
    <name evidence="2" type="ORF">GCM10017566_61750</name>
</gene>
<accession>A0A8H9J2R0</accession>
<name>A0A8H9J2R0_9PSEU</name>
<dbReference type="AlphaFoldDB" id="A0A8H9J2R0"/>
<organism evidence="2 3">
    <name type="scientific">Amycolatopsis bartoniae</name>
    <dbReference type="NCBI Taxonomy" id="941986"/>
    <lineage>
        <taxon>Bacteria</taxon>
        <taxon>Bacillati</taxon>
        <taxon>Actinomycetota</taxon>
        <taxon>Actinomycetes</taxon>
        <taxon>Pseudonocardiales</taxon>
        <taxon>Pseudonocardiaceae</taxon>
        <taxon>Amycolatopsis</taxon>
    </lineage>
</organism>
<reference evidence="2" key="1">
    <citation type="journal article" date="2014" name="Int. J. Syst. Evol. Microbiol.">
        <title>Complete genome sequence of Corynebacterium casei LMG S-19264T (=DSM 44701T), isolated from a smear-ripened cheese.</title>
        <authorList>
            <consortium name="US DOE Joint Genome Institute (JGI-PGF)"/>
            <person name="Walter F."/>
            <person name="Albersmeier A."/>
            <person name="Kalinowski J."/>
            <person name="Ruckert C."/>
        </authorList>
    </citation>
    <scope>NUCLEOTIDE SEQUENCE</scope>
    <source>
        <strain evidence="2">CGMCC 4.7679</strain>
    </source>
</reference>
<protein>
    <submittedName>
        <fullName evidence="2">Uncharacterized protein</fullName>
    </submittedName>
</protein>
<dbReference type="EMBL" id="BNAV01000013">
    <property type="protein sequence ID" value="GHF79230.1"/>
    <property type="molecule type" value="Genomic_DNA"/>
</dbReference>
<evidence type="ECO:0000256" key="1">
    <source>
        <dbReference type="SAM" id="MobiDB-lite"/>
    </source>
</evidence>
<reference evidence="2" key="2">
    <citation type="submission" date="2020-09" db="EMBL/GenBank/DDBJ databases">
        <authorList>
            <person name="Sun Q."/>
            <person name="Zhou Y."/>
        </authorList>
    </citation>
    <scope>NUCLEOTIDE SEQUENCE</scope>
    <source>
        <strain evidence="2">CGMCC 4.7679</strain>
    </source>
</reference>
<proteinExistence type="predicted"/>
<feature type="region of interest" description="Disordered" evidence="1">
    <location>
        <begin position="35"/>
        <end position="56"/>
    </location>
</feature>
<comment type="caution">
    <text evidence="2">The sequence shown here is derived from an EMBL/GenBank/DDBJ whole genome shotgun (WGS) entry which is preliminary data.</text>
</comment>
<dbReference type="Proteomes" id="UP000658656">
    <property type="component" value="Unassembled WGS sequence"/>
</dbReference>
<keyword evidence="3" id="KW-1185">Reference proteome</keyword>
<evidence type="ECO:0000313" key="3">
    <source>
        <dbReference type="Proteomes" id="UP000658656"/>
    </source>
</evidence>
<evidence type="ECO:0000313" key="2">
    <source>
        <dbReference type="EMBL" id="GHF79230.1"/>
    </source>
</evidence>
<sequence length="101" mass="10888">MDMAGRSPKVNPSAVDAACSLFSLRVTAIHVERLPPRSGDHNSHCPAPDNETREQPSWFTCFSDTARGGKIPRAFGKRADRDGMGWNVGIRRAGESGGCCT</sequence>